<keyword evidence="3" id="KW-1185">Reference proteome</keyword>
<dbReference type="PANTHER" id="PTHR42085">
    <property type="entry name" value="F-BOX DOMAIN-CONTAINING PROTEIN"/>
    <property type="match status" value="1"/>
</dbReference>
<dbReference type="InterPro" id="IPR038883">
    <property type="entry name" value="AN11006-like"/>
</dbReference>
<evidence type="ECO:0008006" key="4">
    <source>
        <dbReference type="Google" id="ProtNLM"/>
    </source>
</evidence>
<gene>
    <name evidence="2" type="ORF">P280DRAFT_472560</name>
</gene>
<feature type="region of interest" description="Disordered" evidence="1">
    <location>
        <begin position="1"/>
        <end position="32"/>
    </location>
</feature>
<evidence type="ECO:0000313" key="2">
    <source>
        <dbReference type="EMBL" id="KAF2637042.1"/>
    </source>
</evidence>
<protein>
    <recommendedName>
        <fullName evidence="4">F-box domain-containing protein</fullName>
    </recommendedName>
</protein>
<name>A0A6A6RP82_9PLEO</name>
<dbReference type="AlphaFoldDB" id="A0A6A6RP82"/>
<dbReference type="PANTHER" id="PTHR42085:SF1">
    <property type="entry name" value="F-BOX DOMAIN-CONTAINING PROTEIN"/>
    <property type="match status" value="1"/>
</dbReference>
<evidence type="ECO:0000313" key="3">
    <source>
        <dbReference type="Proteomes" id="UP000799753"/>
    </source>
</evidence>
<dbReference type="Proteomes" id="UP000799753">
    <property type="component" value="Unassembled WGS sequence"/>
</dbReference>
<dbReference type="EMBL" id="MU006795">
    <property type="protein sequence ID" value="KAF2637042.1"/>
    <property type="molecule type" value="Genomic_DNA"/>
</dbReference>
<feature type="compositionally biased region" description="Basic and acidic residues" evidence="1">
    <location>
        <begin position="1"/>
        <end position="14"/>
    </location>
</feature>
<reference evidence="2" key="1">
    <citation type="journal article" date="2020" name="Stud. Mycol.">
        <title>101 Dothideomycetes genomes: a test case for predicting lifestyles and emergence of pathogens.</title>
        <authorList>
            <person name="Haridas S."/>
            <person name="Albert R."/>
            <person name="Binder M."/>
            <person name="Bloem J."/>
            <person name="Labutti K."/>
            <person name="Salamov A."/>
            <person name="Andreopoulos B."/>
            <person name="Baker S."/>
            <person name="Barry K."/>
            <person name="Bills G."/>
            <person name="Bluhm B."/>
            <person name="Cannon C."/>
            <person name="Castanera R."/>
            <person name="Culley D."/>
            <person name="Daum C."/>
            <person name="Ezra D."/>
            <person name="Gonzalez J."/>
            <person name="Henrissat B."/>
            <person name="Kuo A."/>
            <person name="Liang C."/>
            <person name="Lipzen A."/>
            <person name="Lutzoni F."/>
            <person name="Magnuson J."/>
            <person name="Mondo S."/>
            <person name="Nolan M."/>
            <person name="Ohm R."/>
            <person name="Pangilinan J."/>
            <person name="Park H.-J."/>
            <person name="Ramirez L."/>
            <person name="Alfaro M."/>
            <person name="Sun H."/>
            <person name="Tritt A."/>
            <person name="Yoshinaga Y."/>
            <person name="Zwiers L.-H."/>
            <person name="Turgeon B."/>
            <person name="Goodwin S."/>
            <person name="Spatafora J."/>
            <person name="Crous P."/>
            <person name="Grigoriev I."/>
        </authorList>
    </citation>
    <scope>NUCLEOTIDE SEQUENCE</scope>
    <source>
        <strain evidence="2">CBS 473.64</strain>
    </source>
</reference>
<sequence length="407" mass="46920">MKEGSKRGTREAKVNDSPVDSGTEMDDTSRVRSILRRSSDFIRRDRGVPSRSASQRYELAPRRYARRYVSPLPSPLRIRIRPQDTVEPEEQPVAKFTKFMELPEELRDAIYGFALYTDQPIRPHLCDQNSFYPTAIKFHDAAQMEHGAVDGLLGVTRASKQLREESLRIFYSVNTFTVIYDTPTYFEHLSHLGRFHMVRNVDFAVEFRGTTEAPNALRYLHQLLEEQKRFEMQHRKPYKPGMHVAKFSTDKHAILASHPQYTLGGLPWLSTFLVLRKLACEFTSTDSNSVYSHKLVISVPSAHIFTEYEALKYFPQICEGLGIQLKFADGAALRCNSSGIRLSWHRKFQKKSTDTESVAKIVDTNKIRQKINAMYPNIDTIPCATRSTYYRRNCVGGGLEWYTFNRL</sequence>
<organism evidence="2 3">
    <name type="scientific">Massarina eburnea CBS 473.64</name>
    <dbReference type="NCBI Taxonomy" id="1395130"/>
    <lineage>
        <taxon>Eukaryota</taxon>
        <taxon>Fungi</taxon>
        <taxon>Dikarya</taxon>
        <taxon>Ascomycota</taxon>
        <taxon>Pezizomycotina</taxon>
        <taxon>Dothideomycetes</taxon>
        <taxon>Pleosporomycetidae</taxon>
        <taxon>Pleosporales</taxon>
        <taxon>Massarineae</taxon>
        <taxon>Massarinaceae</taxon>
        <taxon>Massarina</taxon>
    </lineage>
</organism>
<dbReference type="OrthoDB" id="62952at2759"/>
<evidence type="ECO:0000256" key="1">
    <source>
        <dbReference type="SAM" id="MobiDB-lite"/>
    </source>
</evidence>
<accession>A0A6A6RP82</accession>
<proteinExistence type="predicted"/>